<dbReference type="Proteomes" id="UP001209540">
    <property type="component" value="Unassembled WGS sequence"/>
</dbReference>
<keyword evidence="2" id="KW-1185">Reference proteome</keyword>
<accession>A0AAD5KBI3</accession>
<dbReference type="Gene3D" id="3.80.10.10">
    <property type="entry name" value="Ribonuclease Inhibitor"/>
    <property type="match status" value="2"/>
</dbReference>
<reference evidence="1" key="1">
    <citation type="journal article" date="2022" name="IScience">
        <title>Evolution of zygomycete secretomes and the origins of terrestrial fungal ecologies.</title>
        <authorList>
            <person name="Chang Y."/>
            <person name="Wang Y."/>
            <person name="Mondo S."/>
            <person name="Ahrendt S."/>
            <person name="Andreopoulos W."/>
            <person name="Barry K."/>
            <person name="Beard J."/>
            <person name="Benny G.L."/>
            <person name="Blankenship S."/>
            <person name="Bonito G."/>
            <person name="Cuomo C."/>
            <person name="Desiro A."/>
            <person name="Gervers K.A."/>
            <person name="Hundley H."/>
            <person name="Kuo A."/>
            <person name="LaButti K."/>
            <person name="Lang B.F."/>
            <person name="Lipzen A."/>
            <person name="O'Donnell K."/>
            <person name="Pangilinan J."/>
            <person name="Reynolds N."/>
            <person name="Sandor L."/>
            <person name="Smith M.E."/>
            <person name="Tsang A."/>
            <person name="Grigoriev I.V."/>
            <person name="Stajich J.E."/>
            <person name="Spatafora J.W."/>
        </authorList>
    </citation>
    <scope>NUCLEOTIDE SEQUENCE</scope>
    <source>
        <strain evidence="1">RSA 2281</strain>
    </source>
</reference>
<dbReference type="PROSITE" id="PS51257">
    <property type="entry name" value="PROKAR_LIPOPROTEIN"/>
    <property type="match status" value="1"/>
</dbReference>
<sequence length="551" mass="63859">MTRHVIEIHMWGHYSNISFLWILSSCPKLTRFVFNAPSRHAYTAQGGFLYNMEPPFALIGYEYNPHDDHKEEEISPQLIHSRVILYDTSPMLNITELDIGNTPLGPSRLTSILQRCPNVKSLVFSLKITYESMNFFTFGYAGEEMTRRFDLRLLFTWCPKLQYMRISNPLQGYTNYILKAHIVESLLKNTGKSLVSTTTKESNEEREDLLEYLLVRMTRAMGPGETAPLLSHWGSSIKHFILSDRTFYNTSRTPAMNQDWTSVFRSFYAPHLHSLILVGICYDEIDAVLGIIHACRHSLETLVLYNSSQFGYRTKYSLQLSRLLFPLERIKHLELNNFELNYSTSINTSNNDKDDPIPLFKRLAALESTLEAIKFDKNITNITQSFLLATTYLPTLKRLWLTLDDNCDTSYDNPGLCLFAERLHHTRIELLELHHLHILPRSFLLSIATLPTLKEIAIKPTANHCRYQPYYGGLTMHGPAYFQMIRQSTSLQRISIFPQNLSIVNDDKEEVDPSNVKICQLENALKQEKQLLLDCKFEVFYCPWTNLKRKK</sequence>
<comment type="caution">
    <text evidence="1">The sequence shown here is derived from an EMBL/GenBank/DDBJ whole genome shotgun (WGS) entry which is preliminary data.</text>
</comment>
<gene>
    <name evidence="1" type="ORF">BDA99DRAFT_1777</name>
</gene>
<dbReference type="AlphaFoldDB" id="A0AAD5KBI3"/>
<evidence type="ECO:0000313" key="1">
    <source>
        <dbReference type="EMBL" id="KAI9278258.1"/>
    </source>
</evidence>
<evidence type="ECO:0000313" key="2">
    <source>
        <dbReference type="Proteomes" id="UP001209540"/>
    </source>
</evidence>
<organism evidence="1 2">
    <name type="scientific">Phascolomyces articulosus</name>
    <dbReference type="NCBI Taxonomy" id="60185"/>
    <lineage>
        <taxon>Eukaryota</taxon>
        <taxon>Fungi</taxon>
        <taxon>Fungi incertae sedis</taxon>
        <taxon>Mucoromycota</taxon>
        <taxon>Mucoromycotina</taxon>
        <taxon>Mucoromycetes</taxon>
        <taxon>Mucorales</taxon>
        <taxon>Lichtheimiaceae</taxon>
        <taxon>Phascolomyces</taxon>
    </lineage>
</organism>
<proteinExistence type="predicted"/>
<name>A0AAD5KBI3_9FUNG</name>
<dbReference type="EMBL" id="JAIXMP010000001">
    <property type="protein sequence ID" value="KAI9278258.1"/>
    <property type="molecule type" value="Genomic_DNA"/>
</dbReference>
<dbReference type="InterPro" id="IPR032675">
    <property type="entry name" value="LRR_dom_sf"/>
</dbReference>
<reference evidence="1" key="2">
    <citation type="submission" date="2023-02" db="EMBL/GenBank/DDBJ databases">
        <authorList>
            <consortium name="DOE Joint Genome Institute"/>
            <person name="Mondo S.J."/>
            <person name="Chang Y."/>
            <person name="Wang Y."/>
            <person name="Ahrendt S."/>
            <person name="Andreopoulos W."/>
            <person name="Barry K."/>
            <person name="Beard J."/>
            <person name="Benny G.L."/>
            <person name="Blankenship S."/>
            <person name="Bonito G."/>
            <person name="Cuomo C."/>
            <person name="Desiro A."/>
            <person name="Gervers K.A."/>
            <person name="Hundley H."/>
            <person name="Kuo A."/>
            <person name="LaButti K."/>
            <person name="Lang B.F."/>
            <person name="Lipzen A."/>
            <person name="O'Donnell K."/>
            <person name="Pangilinan J."/>
            <person name="Reynolds N."/>
            <person name="Sandor L."/>
            <person name="Smith M.W."/>
            <person name="Tsang A."/>
            <person name="Grigoriev I.V."/>
            <person name="Stajich J.E."/>
            <person name="Spatafora J.W."/>
        </authorList>
    </citation>
    <scope>NUCLEOTIDE SEQUENCE</scope>
    <source>
        <strain evidence="1">RSA 2281</strain>
    </source>
</reference>
<protein>
    <submittedName>
        <fullName evidence="1">Uncharacterized protein</fullName>
    </submittedName>
</protein>